<sequence length="69" mass="7607">MDNKPSGEQSSPSRRRSSGPSFEGLMAQKRSSDPANMARRQSLHDQKPQAGFFGSMWHNFTRGSGSPPK</sequence>
<dbReference type="GeneID" id="70187837"/>
<evidence type="ECO:0000313" key="3">
    <source>
        <dbReference type="Proteomes" id="UP000756346"/>
    </source>
</evidence>
<dbReference type="RefSeq" id="XP_046014957.1">
    <property type="nucleotide sequence ID" value="XM_046158291.1"/>
</dbReference>
<organism evidence="2 3">
    <name type="scientific">Microdochium trichocladiopsis</name>
    <dbReference type="NCBI Taxonomy" id="1682393"/>
    <lineage>
        <taxon>Eukaryota</taxon>
        <taxon>Fungi</taxon>
        <taxon>Dikarya</taxon>
        <taxon>Ascomycota</taxon>
        <taxon>Pezizomycotina</taxon>
        <taxon>Sordariomycetes</taxon>
        <taxon>Xylariomycetidae</taxon>
        <taxon>Xylariales</taxon>
        <taxon>Microdochiaceae</taxon>
        <taxon>Microdochium</taxon>
    </lineage>
</organism>
<accession>A0A9P8Y8E6</accession>
<evidence type="ECO:0008006" key="4">
    <source>
        <dbReference type="Google" id="ProtNLM"/>
    </source>
</evidence>
<evidence type="ECO:0000313" key="2">
    <source>
        <dbReference type="EMBL" id="KAH7034864.1"/>
    </source>
</evidence>
<name>A0A9P8Y8E6_9PEZI</name>
<feature type="region of interest" description="Disordered" evidence="1">
    <location>
        <begin position="1"/>
        <end position="69"/>
    </location>
</feature>
<dbReference type="AlphaFoldDB" id="A0A9P8Y8E6"/>
<dbReference type="OrthoDB" id="4158609at2759"/>
<dbReference type="EMBL" id="JAGTJQ010000003">
    <property type="protein sequence ID" value="KAH7034864.1"/>
    <property type="molecule type" value="Genomic_DNA"/>
</dbReference>
<evidence type="ECO:0000256" key="1">
    <source>
        <dbReference type="SAM" id="MobiDB-lite"/>
    </source>
</evidence>
<protein>
    <recommendedName>
        <fullName evidence="4">Conidiation-specific protein 8</fullName>
    </recommendedName>
</protein>
<keyword evidence="3" id="KW-1185">Reference proteome</keyword>
<comment type="caution">
    <text evidence="2">The sequence shown here is derived from an EMBL/GenBank/DDBJ whole genome shotgun (WGS) entry which is preliminary data.</text>
</comment>
<proteinExistence type="predicted"/>
<feature type="compositionally biased region" description="Low complexity" evidence="1">
    <location>
        <begin position="1"/>
        <end position="24"/>
    </location>
</feature>
<reference evidence="2" key="1">
    <citation type="journal article" date="2021" name="Nat. Commun.">
        <title>Genetic determinants of endophytism in the Arabidopsis root mycobiome.</title>
        <authorList>
            <person name="Mesny F."/>
            <person name="Miyauchi S."/>
            <person name="Thiergart T."/>
            <person name="Pickel B."/>
            <person name="Atanasova L."/>
            <person name="Karlsson M."/>
            <person name="Huettel B."/>
            <person name="Barry K.W."/>
            <person name="Haridas S."/>
            <person name="Chen C."/>
            <person name="Bauer D."/>
            <person name="Andreopoulos W."/>
            <person name="Pangilinan J."/>
            <person name="LaButti K."/>
            <person name="Riley R."/>
            <person name="Lipzen A."/>
            <person name="Clum A."/>
            <person name="Drula E."/>
            <person name="Henrissat B."/>
            <person name="Kohler A."/>
            <person name="Grigoriev I.V."/>
            <person name="Martin F.M."/>
            <person name="Hacquard S."/>
        </authorList>
    </citation>
    <scope>NUCLEOTIDE SEQUENCE</scope>
    <source>
        <strain evidence="2">MPI-CAGE-CH-0230</strain>
    </source>
</reference>
<dbReference type="Proteomes" id="UP000756346">
    <property type="component" value="Unassembled WGS sequence"/>
</dbReference>
<gene>
    <name evidence="2" type="ORF">B0I36DRAFT_360329</name>
</gene>